<evidence type="ECO:0000313" key="1">
    <source>
        <dbReference type="EMBL" id="AVZ75451.1"/>
    </source>
</evidence>
<accession>A0A2R4T8P1</accession>
<dbReference type="Proteomes" id="UP000244201">
    <property type="component" value="Chromosome"/>
</dbReference>
<organism evidence="1 2">
    <name type="scientific">Streptomyces lunaelactis</name>
    <dbReference type="NCBI Taxonomy" id="1535768"/>
    <lineage>
        <taxon>Bacteria</taxon>
        <taxon>Bacillati</taxon>
        <taxon>Actinomycetota</taxon>
        <taxon>Actinomycetes</taxon>
        <taxon>Kitasatosporales</taxon>
        <taxon>Streptomycetaceae</taxon>
        <taxon>Streptomyces</taxon>
    </lineage>
</organism>
<dbReference type="OrthoDB" id="4217155at2"/>
<evidence type="ECO:0000313" key="2">
    <source>
        <dbReference type="Proteomes" id="UP000244201"/>
    </source>
</evidence>
<sequence length="303" mass="33992">MADMEYTGTNEPNLTPGDAAEFALMLHDAPDAHFGRHPVPVLAYEPGASLSGRREAFRVVYDAIVGRIGEPTLYGGSAEGPNVRWRDGRRLVMLAGDRHRAQLSVHGTDAFESEERRTFEWGGDAWSADEPHDVGFLPYAWQLDRSGPGERPTERPGCRQVSSLEHFENGLELLLAAWVEQLPVQVGEDWASFSVTSAADRGRQLLISFALEDGLHVSVDDRDGEDTPERELLMRSRGWHSRDRGWWQADFSRPERDDVAEVARLTVTELRARGTKEPEELRARDASCKDRGELWLPGLGIRH</sequence>
<dbReference type="EMBL" id="CP026304">
    <property type="protein sequence ID" value="AVZ75451.1"/>
    <property type="molecule type" value="Genomic_DNA"/>
</dbReference>
<proteinExistence type="predicted"/>
<reference evidence="1 2" key="1">
    <citation type="submission" date="2018-01" db="EMBL/GenBank/DDBJ databases">
        <title>Complete genome sequence of Streptomyces lunaelactis MM109T, a Ferroverdin A producer isolated from cave moonmilk deposits.</title>
        <authorList>
            <person name="Naome A."/>
            <person name="Martinet L."/>
            <person name="Maciejewska M."/>
            <person name="Anderssen S."/>
            <person name="Adam D."/>
            <person name="Tenconi E."/>
            <person name="Deflandre B."/>
            <person name="Arguelles-Arias A."/>
            <person name="Calusinska M."/>
            <person name="Copieters W."/>
            <person name="Karim L."/>
            <person name="Hanikenne M."/>
            <person name="Baurain D."/>
            <person name="van Wezel G."/>
            <person name="Smargiasso N."/>
            <person name="de Pauw E."/>
            <person name="Delfosse P."/>
            <person name="Rigali S."/>
        </authorList>
    </citation>
    <scope>NUCLEOTIDE SEQUENCE [LARGE SCALE GENOMIC DNA]</scope>
    <source>
        <strain evidence="1 2">MM109</strain>
    </source>
</reference>
<dbReference type="AlphaFoldDB" id="A0A2R4T8P1"/>
<gene>
    <name evidence="1" type="ORF">SLUN_27855</name>
</gene>
<dbReference type="KEGG" id="slk:SLUN_27855"/>
<protein>
    <submittedName>
        <fullName evidence="1">Uncharacterized protein</fullName>
    </submittedName>
</protein>
<name>A0A2R4T8P1_9ACTN</name>
<keyword evidence="2" id="KW-1185">Reference proteome</keyword>
<dbReference type="RefSeq" id="WP_108152747.1">
    <property type="nucleotide sequence ID" value="NZ_CP026304.1"/>
</dbReference>
<dbReference type="GeneID" id="55659071"/>